<dbReference type="AlphaFoldDB" id="A0A2S9JLL6"/>
<dbReference type="Pfam" id="PF07495">
    <property type="entry name" value="Y_Y_Y"/>
    <property type="match status" value="1"/>
</dbReference>
<dbReference type="InterPro" id="IPR015943">
    <property type="entry name" value="WD40/YVTN_repeat-like_dom_sf"/>
</dbReference>
<dbReference type="Pfam" id="PF00512">
    <property type="entry name" value="HisKA"/>
    <property type="match status" value="1"/>
</dbReference>
<dbReference type="EC" id="2.7.13.3" evidence="2"/>
<dbReference type="PANTHER" id="PTHR43547:SF2">
    <property type="entry name" value="HYBRID SIGNAL TRANSDUCTION HISTIDINE KINASE C"/>
    <property type="match status" value="1"/>
</dbReference>
<dbReference type="InterPro" id="IPR005467">
    <property type="entry name" value="His_kinase_dom"/>
</dbReference>
<dbReference type="Pfam" id="PF07494">
    <property type="entry name" value="Reg_prop"/>
    <property type="match status" value="5"/>
</dbReference>
<dbReference type="Proteomes" id="UP000238642">
    <property type="component" value="Unassembled WGS sequence"/>
</dbReference>
<dbReference type="Gene3D" id="2.60.40.10">
    <property type="entry name" value="Immunoglobulins"/>
    <property type="match status" value="1"/>
</dbReference>
<proteinExistence type="predicted"/>
<dbReference type="InterPro" id="IPR011123">
    <property type="entry name" value="Y_Y_Y"/>
</dbReference>
<evidence type="ECO:0000256" key="4">
    <source>
        <dbReference type="SAM" id="Phobius"/>
    </source>
</evidence>
<keyword evidence="7" id="KW-1185">Reference proteome</keyword>
<dbReference type="CDD" id="cd00082">
    <property type="entry name" value="HisKA"/>
    <property type="match status" value="1"/>
</dbReference>
<gene>
    <name evidence="6" type="ORF">C5749_11075</name>
</gene>
<dbReference type="SUPFAM" id="SSF63829">
    <property type="entry name" value="Calcium-dependent phosphotriesterase"/>
    <property type="match status" value="2"/>
</dbReference>
<dbReference type="PANTHER" id="PTHR43547">
    <property type="entry name" value="TWO-COMPONENT HISTIDINE KINASE"/>
    <property type="match status" value="1"/>
</dbReference>
<dbReference type="InterPro" id="IPR004358">
    <property type="entry name" value="Sig_transdc_His_kin-like_C"/>
</dbReference>
<dbReference type="Gene3D" id="2.130.10.10">
    <property type="entry name" value="YVTN repeat-like/Quinoprotein amine dehydrogenase"/>
    <property type="match status" value="2"/>
</dbReference>
<name>A0A2S9JLL6_9SPHI</name>
<dbReference type="InterPro" id="IPR036890">
    <property type="entry name" value="HATPase_C_sf"/>
</dbReference>
<keyword evidence="4" id="KW-0472">Membrane</keyword>
<dbReference type="InterPro" id="IPR003661">
    <property type="entry name" value="HisK_dim/P_dom"/>
</dbReference>
<organism evidence="6 7">
    <name type="scientific">Sphingobacterium gobiense</name>
    <dbReference type="NCBI Taxonomy" id="1382456"/>
    <lineage>
        <taxon>Bacteria</taxon>
        <taxon>Pseudomonadati</taxon>
        <taxon>Bacteroidota</taxon>
        <taxon>Sphingobacteriia</taxon>
        <taxon>Sphingobacteriales</taxon>
        <taxon>Sphingobacteriaceae</taxon>
        <taxon>Sphingobacterium</taxon>
    </lineage>
</organism>
<dbReference type="SUPFAM" id="SSF55874">
    <property type="entry name" value="ATPase domain of HSP90 chaperone/DNA topoisomerase II/histidine kinase"/>
    <property type="match status" value="1"/>
</dbReference>
<dbReference type="PRINTS" id="PR00344">
    <property type="entry name" value="BCTRLSENSOR"/>
</dbReference>
<evidence type="ECO:0000259" key="5">
    <source>
        <dbReference type="PROSITE" id="PS50109"/>
    </source>
</evidence>
<dbReference type="InterPro" id="IPR013783">
    <property type="entry name" value="Ig-like_fold"/>
</dbReference>
<dbReference type="SMART" id="SM00388">
    <property type="entry name" value="HisKA"/>
    <property type="match status" value="1"/>
</dbReference>
<dbReference type="SMART" id="SM00387">
    <property type="entry name" value="HATPase_c"/>
    <property type="match status" value="1"/>
</dbReference>
<dbReference type="OrthoDB" id="9809670at2"/>
<feature type="transmembrane region" description="Helical" evidence="4">
    <location>
        <begin position="773"/>
        <end position="793"/>
    </location>
</feature>
<evidence type="ECO:0000313" key="6">
    <source>
        <dbReference type="EMBL" id="PRD54034.1"/>
    </source>
</evidence>
<dbReference type="GO" id="GO:0000155">
    <property type="term" value="F:phosphorelay sensor kinase activity"/>
    <property type="evidence" value="ECO:0007669"/>
    <property type="project" value="InterPro"/>
</dbReference>
<accession>A0A2S9JLL6</accession>
<keyword evidence="4" id="KW-1133">Transmembrane helix</keyword>
<sequence>MSDTQKYIVLFFISLLHFSSVYSQQYYFNHYQVDQGLSNNFISCAVQDEDGFLWFGSKNGLNRFDGNQFKIYQSDPSVQNGLESNFIRQLLVYRDHTIWVGTDQGIYIFDKEKEQFHIFRDDIRGEVLSIRTDDKEHIWFVANLTLYSYKPISNQLRQLTKPEDFFVSALTIDADGKAWYANHLGLLTCVHSQQSLNLNEVLGTKDIWVQQLYTDQQGYILVGTRSHGLLRISPHDLSVEHIFGTNTENNNLFVRDILHINQEYWVATESGIFIYNTKTKLTKRLYHEHDNPWSLSDNAVYALCQDHEGGLWAGTYFGGLNYHHPKLDLFEKIFPRNQKPSILGYAVREMVEDPYGNIWIGTEDKGISCWNSDLETFSHYGTADGLSHNNIHGLLLIGDTLLIGTFDKGLDLFDIRRRQMIAHYDSHNTGGTLTNNFIYYIYKTRAGLIYLATGRGLHIFNPKTRTFSIFKKVHNYIFYTTIFEDSRGNIWFGTWRDGLLKYDPTIDKTTIYTHNIQQPHSLNSNRVNHIRELSTGAIWVATENGIAILNENNEDFTRITTAQGLPSNQILTFTEDDFNTLWISTSHGLVSYHTQTGSMQIYNKESGIIGLQFNYNSVFEDANKFIYFGATGGMIRFNPKRIQHHSPSPKIPIYFTSLHVQHKEVLASNPNTIINTAIAYTHSLNLEHDQSTFSIEFAAMTFLSPRSKVYRYKLDGYDNKWITLKNSNTAYFTQVPAGKYTLCVQLTEIDGTPLSAEKKLDIVIHPSIWRSPIAHTLYGLAILSLIGYIIWSYDRKVKEKNRKRIEALKIHRERALYKAKIDFFTNIAHDIKTPLMLIKAPLGKIMFRIDENSPLLKWLHTIERNTNKLVLMTNQLLDFRKMESDSFKLYFTAVNINQLLKEIAFDNNTLIQYKNIKLFWHLNAPESLVLDKETVSKIVSNLLSNAIKYTQDYIHISTDVVADKQLHITFRNNGNLVPKEEMEDIFKPFHRATAHIGKAEGTGLGLSLARSLAELHSGTLTMVTEERENIFILKLPLQEEQQITTPP</sequence>
<evidence type="ECO:0000313" key="7">
    <source>
        <dbReference type="Proteomes" id="UP000238642"/>
    </source>
</evidence>
<dbReference type="Gene3D" id="3.30.565.10">
    <property type="entry name" value="Histidine kinase-like ATPase, C-terminal domain"/>
    <property type="match status" value="1"/>
</dbReference>
<keyword evidence="3" id="KW-0597">Phosphoprotein</keyword>
<protein>
    <recommendedName>
        <fullName evidence="2">histidine kinase</fullName>
        <ecNumber evidence="2">2.7.13.3</ecNumber>
    </recommendedName>
</protein>
<dbReference type="RefSeq" id="WP_105726019.1">
    <property type="nucleotide sequence ID" value="NZ_PVBS01000002.1"/>
</dbReference>
<dbReference type="EMBL" id="PVBS01000002">
    <property type="protein sequence ID" value="PRD54034.1"/>
    <property type="molecule type" value="Genomic_DNA"/>
</dbReference>
<dbReference type="SUPFAM" id="SSF47384">
    <property type="entry name" value="Homodimeric domain of signal transducing histidine kinase"/>
    <property type="match status" value="1"/>
</dbReference>
<dbReference type="FunFam" id="1.10.287.130:FF:000045">
    <property type="entry name" value="Two-component system sensor histidine kinase/response regulator"/>
    <property type="match status" value="1"/>
</dbReference>
<dbReference type="PROSITE" id="PS50109">
    <property type="entry name" value="HIS_KIN"/>
    <property type="match status" value="1"/>
</dbReference>
<evidence type="ECO:0000256" key="2">
    <source>
        <dbReference type="ARBA" id="ARBA00012438"/>
    </source>
</evidence>
<comment type="catalytic activity">
    <reaction evidence="1">
        <text>ATP + protein L-histidine = ADP + protein N-phospho-L-histidine.</text>
        <dbReference type="EC" id="2.7.13.3"/>
    </reaction>
</comment>
<dbReference type="InterPro" id="IPR036097">
    <property type="entry name" value="HisK_dim/P_sf"/>
</dbReference>
<dbReference type="Gene3D" id="1.10.287.130">
    <property type="match status" value="1"/>
</dbReference>
<comment type="caution">
    <text evidence="6">The sequence shown here is derived from an EMBL/GenBank/DDBJ whole genome shotgun (WGS) entry which is preliminary data.</text>
</comment>
<dbReference type="Pfam" id="PF02518">
    <property type="entry name" value="HATPase_c"/>
    <property type="match status" value="1"/>
</dbReference>
<dbReference type="InterPro" id="IPR011110">
    <property type="entry name" value="Reg_prop"/>
</dbReference>
<feature type="domain" description="Histidine kinase" evidence="5">
    <location>
        <begin position="826"/>
        <end position="1039"/>
    </location>
</feature>
<reference evidence="6 7" key="1">
    <citation type="submission" date="2018-02" db="EMBL/GenBank/DDBJ databases">
        <title>The draft genome of Sphingobacterium gobiense H7.</title>
        <authorList>
            <person name="Li L."/>
            <person name="Liu L."/>
            <person name="Zhang X."/>
            <person name="Wang T."/>
            <person name="Liang L."/>
        </authorList>
    </citation>
    <scope>NUCLEOTIDE SEQUENCE [LARGE SCALE GENOMIC DNA]</scope>
    <source>
        <strain evidence="6 7">ACCC 05757</strain>
    </source>
</reference>
<evidence type="ECO:0000256" key="1">
    <source>
        <dbReference type="ARBA" id="ARBA00000085"/>
    </source>
</evidence>
<keyword evidence="4" id="KW-0812">Transmembrane</keyword>
<evidence type="ECO:0000256" key="3">
    <source>
        <dbReference type="ARBA" id="ARBA00022553"/>
    </source>
</evidence>
<dbReference type="InterPro" id="IPR003594">
    <property type="entry name" value="HATPase_dom"/>
</dbReference>